<feature type="domain" description="Glycoside hydrolase family 20 catalytic" evidence="5">
    <location>
        <begin position="96"/>
        <end position="410"/>
    </location>
</feature>
<evidence type="ECO:0000313" key="7">
    <source>
        <dbReference type="Proteomes" id="UP000198976"/>
    </source>
</evidence>
<proteinExistence type="inferred from homology"/>
<dbReference type="SUPFAM" id="SSF55545">
    <property type="entry name" value="beta-N-acetylhexosaminidase-like domain"/>
    <property type="match status" value="1"/>
</dbReference>
<gene>
    <name evidence="6" type="ORF">SAMN04489714_0988</name>
</gene>
<sequence length="446" mass="49386">MYVPVIPTVRHADMSEGAGRFSPVTTKLVQDATQLGIDTALEPFQEKEAYALTIGEDGTHIRAITEVGVVRASRTLNQLKRGGVALSGTIVDWPEFEWRGLMIDTVRHFFSLDVLKEIVDLMASLSLNVLHLHVSDDQGWRVEIPALPELTEKSSQSAVNGEGGGYLTVEQYNDLRRYASARGVDVVPEVDMPGHTNAALHAMPGLNPDGQARDVYEGIDVGMSTLSTQAADTERFMDEVIGQLAADSPLGMHIGGDESHSTPHDEFRALVTMAVERVHACGRRAIMWQEAGAMAHEGDIVQLWDTTNNHTEGVLAGIERGARVIVSPGQKSYLDMKENADEPWGQDWAGPLPFRTALEWNPRTALEGLDPRAVIGVEACVWAEYIRTREQLFEKLLPRLTAIAEVAWTGSGDDKWEEFSRRVTSLTELWDAKRLTWHRSEGVDWK</sequence>
<name>A0ABY0V755_9ACTO</name>
<keyword evidence="7" id="KW-1185">Reference proteome</keyword>
<evidence type="ECO:0000259" key="5">
    <source>
        <dbReference type="Pfam" id="PF00728"/>
    </source>
</evidence>
<keyword evidence="4" id="KW-0378">Hydrolase</keyword>
<comment type="similarity">
    <text evidence="2">Belongs to the glycosyl hydrolase 20 family.</text>
</comment>
<dbReference type="InterPro" id="IPR017853">
    <property type="entry name" value="GH"/>
</dbReference>
<protein>
    <recommendedName>
        <fullName evidence="3">beta-N-acetylhexosaminidase</fullName>
        <ecNumber evidence="3">3.2.1.52</ecNumber>
    </recommendedName>
</protein>
<dbReference type="Proteomes" id="UP000198976">
    <property type="component" value="Chromosome I"/>
</dbReference>
<dbReference type="Pfam" id="PF00728">
    <property type="entry name" value="Glyco_hydro_20"/>
    <property type="match status" value="1"/>
</dbReference>
<dbReference type="Gene3D" id="3.20.20.80">
    <property type="entry name" value="Glycosidases"/>
    <property type="match status" value="1"/>
</dbReference>
<dbReference type="SUPFAM" id="SSF51445">
    <property type="entry name" value="(Trans)glycosidases"/>
    <property type="match status" value="1"/>
</dbReference>
<dbReference type="EMBL" id="LT629792">
    <property type="protein sequence ID" value="SDT92941.1"/>
    <property type="molecule type" value="Genomic_DNA"/>
</dbReference>
<dbReference type="PANTHER" id="PTHR22600">
    <property type="entry name" value="BETA-HEXOSAMINIDASE"/>
    <property type="match status" value="1"/>
</dbReference>
<evidence type="ECO:0000256" key="4">
    <source>
        <dbReference type="ARBA" id="ARBA00022801"/>
    </source>
</evidence>
<dbReference type="RefSeq" id="WP_070726612.1">
    <property type="nucleotide sequence ID" value="NZ_LT629792.1"/>
</dbReference>
<dbReference type="EC" id="3.2.1.52" evidence="3"/>
<dbReference type="PRINTS" id="PR00738">
    <property type="entry name" value="GLHYDRLASE20"/>
</dbReference>
<dbReference type="InterPro" id="IPR025705">
    <property type="entry name" value="Beta_hexosaminidase_sua/sub"/>
</dbReference>
<comment type="catalytic activity">
    <reaction evidence="1">
        <text>Hydrolysis of terminal non-reducing N-acetyl-D-hexosamine residues in N-acetyl-beta-D-hexosaminides.</text>
        <dbReference type="EC" id="3.2.1.52"/>
    </reaction>
</comment>
<dbReference type="InterPro" id="IPR029018">
    <property type="entry name" value="Hex-like_dom2"/>
</dbReference>
<organism evidence="6 7">
    <name type="scientific">Schaalia radingae</name>
    <dbReference type="NCBI Taxonomy" id="131110"/>
    <lineage>
        <taxon>Bacteria</taxon>
        <taxon>Bacillati</taxon>
        <taxon>Actinomycetota</taxon>
        <taxon>Actinomycetes</taxon>
        <taxon>Actinomycetales</taxon>
        <taxon>Actinomycetaceae</taxon>
        <taxon>Schaalia</taxon>
    </lineage>
</organism>
<accession>A0ABY0V755</accession>
<dbReference type="Gene3D" id="3.30.379.10">
    <property type="entry name" value="Chitobiase/beta-hexosaminidase domain 2-like"/>
    <property type="match status" value="1"/>
</dbReference>
<evidence type="ECO:0000256" key="1">
    <source>
        <dbReference type="ARBA" id="ARBA00001231"/>
    </source>
</evidence>
<dbReference type="InterPro" id="IPR015883">
    <property type="entry name" value="Glyco_hydro_20_cat"/>
</dbReference>
<evidence type="ECO:0000256" key="2">
    <source>
        <dbReference type="ARBA" id="ARBA00006285"/>
    </source>
</evidence>
<evidence type="ECO:0000313" key="6">
    <source>
        <dbReference type="EMBL" id="SDT92941.1"/>
    </source>
</evidence>
<reference evidence="6 7" key="1">
    <citation type="submission" date="2016-10" db="EMBL/GenBank/DDBJ databases">
        <authorList>
            <person name="Varghese N."/>
            <person name="Submissions S."/>
        </authorList>
    </citation>
    <scope>NUCLEOTIDE SEQUENCE [LARGE SCALE GENOMIC DNA]</scope>
    <source>
        <strain evidence="6 7">DSM 9169</strain>
    </source>
</reference>
<evidence type="ECO:0000256" key="3">
    <source>
        <dbReference type="ARBA" id="ARBA00012663"/>
    </source>
</evidence>
<dbReference type="PANTHER" id="PTHR22600:SF57">
    <property type="entry name" value="BETA-N-ACETYLHEXOSAMINIDASE"/>
    <property type="match status" value="1"/>
</dbReference>